<organism evidence="2 3">
    <name type="scientific">Paenibacillus mucilaginosus (strain KNP414)</name>
    <dbReference type="NCBI Taxonomy" id="1036673"/>
    <lineage>
        <taxon>Bacteria</taxon>
        <taxon>Bacillati</taxon>
        <taxon>Bacillota</taxon>
        <taxon>Bacilli</taxon>
        <taxon>Bacillales</taxon>
        <taxon>Paenibacillaceae</taxon>
        <taxon>Paenibacillus</taxon>
    </lineage>
</organism>
<reference evidence="3" key="1">
    <citation type="submission" date="2011-06" db="EMBL/GenBank/DDBJ databases">
        <title>Complete genome sequence of Paenibacillus mucilaginosus KNP414.</title>
        <authorList>
            <person name="Wang J."/>
            <person name="Hu S."/>
            <person name="Hu X."/>
            <person name="Zhang B."/>
            <person name="Dong D."/>
            <person name="Zhang S."/>
            <person name="Zhao K."/>
            <person name="Wu D."/>
        </authorList>
    </citation>
    <scope>NUCLEOTIDE SEQUENCE [LARGE SCALE GENOMIC DNA]</scope>
    <source>
        <strain evidence="3">KNP414</strain>
    </source>
</reference>
<reference evidence="2 3" key="2">
    <citation type="journal article" date="2013" name="Genome Announc.">
        <title>Genome Sequence of Growth-Improving Paenibacillus mucilaginosus Strain KNP414.</title>
        <authorList>
            <person name="Lu J.J."/>
            <person name="Wang J.F."/>
            <person name="Hu X.F."/>
        </authorList>
    </citation>
    <scope>NUCLEOTIDE SEQUENCE [LARGE SCALE GENOMIC DNA]</scope>
    <source>
        <strain evidence="2 3">KNP414</strain>
    </source>
</reference>
<feature type="compositionally biased region" description="Polar residues" evidence="1">
    <location>
        <begin position="193"/>
        <end position="211"/>
    </location>
</feature>
<dbReference type="Proteomes" id="UP000006620">
    <property type="component" value="Chromosome"/>
</dbReference>
<accession>F8FLV0</accession>
<evidence type="ECO:0000313" key="3">
    <source>
        <dbReference type="Proteomes" id="UP000006620"/>
    </source>
</evidence>
<dbReference type="EMBL" id="CP002869">
    <property type="protein sequence ID" value="AEI44866.1"/>
    <property type="molecule type" value="Genomic_DNA"/>
</dbReference>
<sequence>MIRAWEKEARGKKSMRSKRIGMLACAVILCAALLYAVGIERDFKLPPGFYGLGRENGIWLAGPPDAISREELLELPRLPKALEGVIVGLEALYPAAPGRNSFQYELTVLKQGIVLQAVQSYGEPLIHDRVILAYIRNGKILQKENLEYHWGKGKNITAAGDWVLMHDGRVLTVWDDKTGEPAARIGLGAAEQQDGQAKQPGGQQSPASQADASWGTPFYVEGYPKEGVVILRHSRSDTMRVLAGGKLYTPYRDLFGEKCRRSIEGRPAIMAVEPTGDGLKLAGFEEGVLWLQVQPGPYCEEEVSGQQKVPYPLVWTGE</sequence>
<evidence type="ECO:0000313" key="2">
    <source>
        <dbReference type="EMBL" id="AEI44866.1"/>
    </source>
</evidence>
<feature type="region of interest" description="Disordered" evidence="1">
    <location>
        <begin position="190"/>
        <end position="211"/>
    </location>
</feature>
<dbReference type="HOGENOM" id="CLU_873898_0_0_9"/>
<proteinExistence type="predicted"/>
<name>F8FLV0_PAEMK</name>
<dbReference type="KEGG" id="pms:KNP414_06345"/>
<dbReference type="PATRIC" id="fig|1036673.3.peg.5904"/>
<protein>
    <submittedName>
        <fullName evidence="2">Uncharacterized protein</fullName>
    </submittedName>
</protein>
<gene>
    <name evidence="2" type="ordered locus">KNP414_06345</name>
</gene>
<evidence type="ECO:0000256" key="1">
    <source>
        <dbReference type="SAM" id="MobiDB-lite"/>
    </source>
</evidence>
<dbReference type="AlphaFoldDB" id="F8FLV0"/>